<organism evidence="5 6">
    <name type="scientific">Nocardia thailandica</name>
    <dbReference type="NCBI Taxonomy" id="257275"/>
    <lineage>
        <taxon>Bacteria</taxon>
        <taxon>Bacillati</taxon>
        <taxon>Actinomycetota</taxon>
        <taxon>Actinomycetes</taxon>
        <taxon>Mycobacteriales</taxon>
        <taxon>Nocardiaceae</taxon>
        <taxon>Nocardia</taxon>
    </lineage>
</organism>
<dbReference type="InterPro" id="IPR017871">
    <property type="entry name" value="ABC_transporter-like_CS"/>
</dbReference>
<dbReference type="PROSITE" id="PS50893">
    <property type="entry name" value="ABC_TRANSPORTER_2"/>
    <property type="match status" value="1"/>
</dbReference>
<evidence type="ECO:0000256" key="3">
    <source>
        <dbReference type="ARBA" id="ARBA00022840"/>
    </source>
</evidence>
<comment type="caution">
    <text evidence="5">The sequence shown here is derived from an EMBL/GenBank/DDBJ whole genome shotgun (WGS) entry which is preliminary data.</text>
</comment>
<evidence type="ECO:0000256" key="1">
    <source>
        <dbReference type="ARBA" id="ARBA00022448"/>
    </source>
</evidence>
<dbReference type="Proteomes" id="UP001601444">
    <property type="component" value="Unassembled WGS sequence"/>
</dbReference>
<dbReference type="RefSeq" id="WP_387702146.1">
    <property type="nucleotide sequence ID" value="NZ_JBIAMX010000016.1"/>
</dbReference>
<keyword evidence="3 5" id="KW-0067">ATP-binding</keyword>
<dbReference type="PROSITE" id="PS00211">
    <property type="entry name" value="ABC_TRANSPORTER_1"/>
    <property type="match status" value="1"/>
</dbReference>
<sequence>MSIRTDDLVVRFPGAPAPTIDHLTMSLPEGSFTVLVGASGSGKSTLLHCLAGLTAPTGGRVVHDGETVTGPDPRRGVAFQRDVLYPWLSVADNVGFALAARGTPRRRRRERVAELLELVGLAPEVAGRRPAELSGGMRQRVGIARVLAGEPQVMFMDEPFAALDALTRLRMQDLIIDLWHRLHRTVVFVTHDIDEAIRLGDTIEVLRDGGIAESLTNPLPRPRPADSLADLPGYSALRKTLHHHLGVDHAEPGPTPAHPRGHRS</sequence>
<dbReference type="InterPro" id="IPR003593">
    <property type="entry name" value="AAA+_ATPase"/>
</dbReference>
<gene>
    <name evidence="5" type="ORF">ACFYTF_23065</name>
</gene>
<dbReference type="CDD" id="cd03293">
    <property type="entry name" value="ABC_NrtD_SsuB_transporters"/>
    <property type="match status" value="1"/>
</dbReference>
<dbReference type="PANTHER" id="PTHR42788">
    <property type="entry name" value="TAURINE IMPORT ATP-BINDING PROTEIN-RELATED"/>
    <property type="match status" value="1"/>
</dbReference>
<feature type="domain" description="ABC transporter" evidence="4">
    <location>
        <begin position="3"/>
        <end position="233"/>
    </location>
</feature>
<keyword evidence="1" id="KW-0813">Transport</keyword>
<proteinExistence type="predicted"/>
<dbReference type="InterPro" id="IPR003439">
    <property type="entry name" value="ABC_transporter-like_ATP-bd"/>
</dbReference>
<evidence type="ECO:0000256" key="2">
    <source>
        <dbReference type="ARBA" id="ARBA00022741"/>
    </source>
</evidence>
<evidence type="ECO:0000313" key="5">
    <source>
        <dbReference type="EMBL" id="MFF0545722.1"/>
    </source>
</evidence>
<evidence type="ECO:0000313" key="6">
    <source>
        <dbReference type="Proteomes" id="UP001601444"/>
    </source>
</evidence>
<keyword evidence="6" id="KW-1185">Reference proteome</keyword>
<dbReference type="PANTHER" id="PTHR42788:SF13">
    <property type="entry name" value="ALIPHATIC SULFONATES IMPORT ATP-BINDING PROTEIN SSUB"/>
    <property type="match status" value="1"/>
</dbReference>
<dbReference type="SMART" id="SM00382">
    <property type="entry name" value="AAA"/>
    <property type="match status" value="1"/>
</dbReference>
<dbReference type="InterPro" id="IPR050166">
    <property type="entry name" value="ABC_transporter_ATP-bind"/>
</dbReference>
<name>A0ABW6PTF8_9NOCA</name>
<evidence type="ECO:0000259" key="4">
    <source>
        <dbReference type="PROSITE" id="PS50893"/>
    </source>
</evidence>
<dbReference type="GO" id="GO:0005524">
    <property type="term" value="F:ATP binding"/>
    <property type="evidence" value="ECO:0007669"/>
    <property type="project" value="UniProtKB-KW"/>
</dbReference>
<dbReference type="Pfam" id="PF00005">
    <property type="entry name" value="ABC_tran"/>
    <property type="match status" value="1"/>
</dbReference>
<dbReference type="InterPro" id="IPR027417">
    <property type="entry name" value="P-loop_NTPase"/>
</dbReference>
<accession>A0ABW6PTF8</accession>
<dbReference type="EMBL" id="JBIAMX010000016">
    <property type="protein sequence ID" value="MFF0545722.1"/>
    <property type="molecule type" value="Genomic_DNA"/>
</dbReference>
<keyword evidence="2" id="KW-0547">Nucleotide-binding</keyword>
<dbReference type="Gene3D" id="3.40.50.300">
    <property type="entry name" value="P-loop containing nucleotide triphosphate hydrolases"/>
    <property type="match status" value="1"/>
</dbReference>
<reference evidence="5 6" key="1">
    <citation type="submission" date="2024-10" db="EMBL/GenBank/DDBJ databases">
        <title>The Natural Products Discovery Center: Release of the First 8490 Sequenced Strains for Exploring Actinobacteria Biosynthetic Diversity.</title>
        <authorList>
            <person name="Kalkreuter E."/>
            <person name="Kautsar S.A."/>
            <person name="Yang D."/>
            <person name="Bader C.D."/>
            <person name="Teijaro C.N."/>
            <person name="Fluegel L."/>
            <person name="Davis C.M."/>
            <person name="Simpson J.R."/>
            <person name="Lauterbach L."/>
            <person name="Steele A.D."/>
            <person name="Gui C."/>
            <person name="Meng S."/>
            <person name="Li G."/>
            <person name="Viehrig K."/>
            <person name="Ye F."/>
            <person name="Su P."/>
            <person name="Kiefer A.F."/>
            <person name="Nichols A."/>
            <person name="Cepeda A.J."/>
            <person name="Yan W."/>
            <person name="Fan B."/>
            <person name="Jiang Y."/>
            <person name="Adhikari A."/>
            <person name="Zheng C.-J."/>
            <person name="Schuster L."/>
            <person name="Cowan T.M."/>
            <person name="Smanski M.J."/>
            <person name="Chevrette M.G."/>
            <person name="De Carvalho L.P.S."/>
            <person name="Shen B."/>
        </authorList>
    </citation>
    <scope>NUCLEOTIDE SEQUENCE [LARGE SCALE GENOMIC DNA]</scope>
    <source>
        <strain evidence="5 6">NPDC004045</strain>
    </source>
</reference>
<protein>
    <submittedName>
        <fullName evidence="5">ABC transporter ATP-binding protein</fullName>
    </submittedName>
</protein>
<dbReference type="SUPFAM" id="SSF52540">
    <property type="entry name" value="P-loop containing nucleoside triphosphate hydrolases"/>
    <property type="match status" value="1"/>
</dbReference>